<proteinExistence type="predicted"/>
<dbReference type="Proteomes" id="UP000236724">
    <property type="component" value="Unassembled WGS sequence"/>
</dbReference>
<dbReference type="RefSeq" id="WP_103920119.1">
    <property type="nucleotide sequence ID" value="NZ_FMSV02000471.1"/>
</dbReference>
<keyword evidence="2" id="KW-0540">Nuclease</keyword>
<dbReference type="SUPFAM" id="SSF53098">
    <property type="entry name" value="Ribonuclease H-like"/>
    <property type="match status" value="1"/>
</dbReference>
<organism evidence="2 3">
    <name type="scientific">Candidatus Venteria ishoeyi</name>
    <dbReference type="NCBI Taxonomy" id="1899563"/>
    <lineage>
        <taxon>Bacteria</taxon>
        <taxon>Pseudomonadati</taxon>
        <taxon>Pseudomonadota</taxon>
        <taxon>Gammaproteobacteria</taxon>
        <taxon>Thiotrichales</taxon>
        <taxon>Thiotrichaceae</taxon>
        <taxon>Venteria</taxon>
    </lineage>
</organism>
<dbReference type="InterPro" id="IPR019288">
    <property type="entry name" value="3'-5'_exonuclease_PolB-like"/>
</dbReference>
<dbReference type="InterPro" id="IPR012337">
    <property type="entry name" value="RNaseH-like_sf"/>
</dbReference>
<dbReference type="AlphaFoldDB" id="A0A1H6F876"/>
<dbReference type="OrthoDB" id="13288at2"/>
<reference evidence="2 3" key="1">
    <citation type="submission" date="2016-10" db="EMBL/GenBank/DDBJ databases">
        <authorList>
            <person name="de Groot N.N."/>
        </authorList>
    </citation>
    <scope>NUCLEOTIDE SEQUENCE [LARGE SCALE GENOMIC DNA]</scope>
    <source>
        <strain evidence="2">MBHS1</strain>
    </source>
</reference>
<feature type="domain" description="Predicted 3'-5' exonuclease PolB-like" evidence="1">
    <location>
        <begin position="52"/>
        <end position="252"/>
    </location>
</feature>
<protein>
    <submittedName>
        <fullName evidence="2">Putative 3'-5' exonuclease related to the exonuclease domain of PolB</fullName>
    </submittedName>
</protein>
<evidence type="ECO:0000313" key="3">
    <source>
        <dbReference type="Proteomes" id="UP000236724"/>
    </source>
</evidence>
<keyword evidence="2" id="KW-0269">Exonuclease</keyword>
<sequence>MNIVAFSIQTIPDTDIGRSLYGNAADMALLNEKDVARVMWLKQDQDAGGKAKYMGLHLQKILHISMIVRSSEGCKLELFSSLERPEADVLNAFYQTLHFNPMLVTWDGLTHEIPLLQYRSLYHRVASETYWKHYHPSQHQNQMLGERHTVLKPVLSAYQPQATALREELAAILGIPLHPPLSAEQIWTFYLQQDYTALQQDCMLQTLQTYLIYLMFQQVRNELNKDELHTECDLLKNLLHQRKHEGIYQLLEHWQDGRFCQKLDLA</sequence>
<dbReference type="Pfam" id="PF10108">
    <property type="entry name" value="DNA_pol_B_exo2"/>
    <property type="match status" value="1"/>
</dbReference>
<evidence type="ECO:0000259" key="1">
    <source>
        <dbReference type="Pfam" id="PF10108"/>
    </source>
</evidence>
<keyword evidence="2" id="KW-0378">Hydrolase</keyword>
<keyword evidence="3" id="KW-1185">Reference proteome</keyword>
<accession>A0A1H6F876</accession>
<evidence type="ECO:0000313" key="2">
    <source>
        <dbReference type="EMBL" id="SEH06328.1"/>
    </source>
</evidence>
<name>A0A1H6F876_9GAMM</name>
<dbReference type="GO" id="GO:0004527">
    <property type="term" value="F:exonuclease activity"/>
    <property type="evidence" value="ECO:0007669"/>
    <property type="project" value="UniProtKB-KW"/>
</dbReference>
<dbReference type="EMBL" id="FMSV02000471">
    <property type="protein sequence ID" value="SEH06328.1"/>
    <property type="molecule type" value="Genomic_DNA"/>
</dbReference>
<gene>
    <name evidence="2" type="ORF">MBHS_02185</name>
</gene>